<feature type="signal peptide" evidence="1">
    <location>
        <begin position="1"/>
        <end position="25"/>
    </location>
</feature>
<protein>
    <recommendedName>
        <fullName evidence="4">Cyanovirin-N domain-containing protein</fullName>
    </recommendedName>
</protein>
<evidence type="ECO:0008006" key="4">
    <source>
        <dbReference type="Google" id="ProtNLM"/>
    </source>
</evidence>
<organism evidence="2 3">
    <name type="scientific">Alcanivorax borkumensis (strain ATCC 700651 / DSM 11573 / NCIMB 13689 / SK2)</name>
    <dbReference type="NCBI Taxonomy" id="393595"/>
    <lineage>
        <taxon>Bacteria</taxon>
        <taxon>Pseudomonadati</taxon>
        <taxon>Pseudomonadota</taxon>
        <taxon>Gammaproteobacteria</taxon>
        <taxon>Oceanospirillales</taxon>
        <taxon>Alcanivoracaceae</taxon>
        <taxon>Alcanivorax</taxon>
    </lineage>
</organism>
<proteinExistence type="predicted"/>
<name>Q0VT41_ALCBS</name>
<feature type="chain" id="PRO_5004179055" description="Cyanovirin-N domain-containing protein" evidence="1">
    <location>
        <begin position="26"/>
        <end position="129"/>
    </location>
</feature>
<dbReference type="KEGG" id="abo:ABO_0231"/>
<dbReference type="EMBL" id="AM286690">
    <property type="protein sequence ID" value="CAL15679.1"/>
    <property type="molecule type" value="Genomic_DNA"/>
</dbReference>
<dbReference type="AlphaFoldDB" id="Q0VT41"/>
<keyword evidence="3" id="KW-1185">Reference proteome</keyword>
<gene>
    <name evidence="2" type="ordered locus">ABO_0231</name>
</gene>
<dbReference type="HOGENOM" id="CLU_1999057_0_0_6"/>
<accession>Q0VT41</accession>
<evidence type="ECO:0000256" key="1">
    <source>
        <dbReference type="SAM" id="SignalP"/>
    </source>
</evidence>
<evidence type="ECO:0000313" key="3">
    <source>
        <dbReference type="Proteomes" id="UP000008871"/>
    </source>
</evidence>
<keyword evidence="1" id="KW-0732">Signal</keyword>
<sequence>MTLATMRQPLLILFTFFALISTAQAYEQDCKLDILHSAIGANHSFNLKVTCSGYYNTLTYLLRAKQNKNGVSRLDSETGQLYIRGNDQTSGGITIEMQEGDKVSIEAKILQACEVLGEATLEYTHKESR</sequence>
<evidence type="ECO:0000313" key="2">
    <source>
        <dbReference type="EMBL" id="CAL15679.1"/>
    </source>
</evidence>
<dbReference type="Proteomes" id="UP000008871">
    <property type="component" value="Chromosome"/>
</dbReference>
<reference evidence="2 3" key="1">
    <citation type="journal article" date="2006" name="Nat. Biotechnol.">
        <title>Genome sequence of the ubiquitous hydrocarbon-degrading marine bacterium Alcanivorax borkumensis.</title>
        <authorList>
            <person name="Schneiker S."/>
            <person name="Martins dos Santos V.A.P."/>
            <person name="Bartels D."/>
            <person name="Bekel T."/>
            <person name="Brecht M."/>
            <person name="Buhrmester J."/>
            <person name="Chernikova T.N."/>
            <person name="Denaro R."/>
            <person name="Ferrer M."/>
            <person name="Gertler C."/>
            <person name="Goesmann A."/>
            <person name="Golyshina O.V."/>
            <person name="Kaminski F."/>
            <person name="Khachane A.N."/>
            <person name="Lang S."/>
            <person name="Linke B."/>
            <person name="McHardy A.C."/>
            <person name="Meyer F."/>
            <person name="Nechitaylo T."/>
            <person name="Puehler A."/>
            <person name="Regenhardt D."/>
            <person name="Rupp O."/>
            <person name="Sabirova J.S."/>
            <person name="Selbitschka W."/>
            <person name="Yakimov M.M."/>
            <person name="Timmis K.N."/>
            <person name="Vorhoelter F.-J."/>
            <person name="Weidner S."/>
            <person name="Kaiser O."/>
            <person name="Golyshin P.N."/>
        </authorList>
    </citation>
    <scope>NUCLEOTIDE SEQUENCE [LARGE SCALE GENOMIC DNA]</scope>
    <source>
        <strain evidence="3">ATCC 700651 / DSM 11573 / NCIMB 13689 / SK2</strain>
    </source>
</reference>